<reference evidence="6 7" key="1">
    <citation type="submission" date="2016-10" db="EMBL/GenBank/DDBJ databases">
        <authorList>
            <person name="de Groot N.N."/>
        </authorList>
    </citation>
    <scope>NUCLEOTIDE SEQUENCE [LARGE SCALE GENOMIC DNA]</scope>
    <source>
        <strain evidence="6 7">A-4</strain>
    </source>
</reference>
<dbReference type="InterPro" id="IPR006059">
    <property type="entry name" value="SBP"/>
</dbReference>
<dbReference type="AlphaFoldDB" id="A0A1G6DED5"/>
<dbReference type="eggNOG" id="COG1653">
    <property type="taxonomic scope" value="Bacteria"/>
</dbReference>
<accession>A0A1G6DED5</accession>
<dbReference type="Gene3D" id="3.40.190.10">
    <property type="entry name" value="Periplasmic binding protein-like II"/>
    <property type="match status" value="1"/>
</dbReference>
<comment type="subcellular location">
    <subcellularLocation>
        <location evidence="1">Cell envelope</location>
    </subcellularLocation>
</comment>
<dbReference type="EMBL" id="FMXP01000037">
    <property type="protein sequence ID" value="SDB43469.1"/>
    <property type="molecule type" value="Genomic_DNA"/>
</dbReference>
<evidence type="ECO:0000256" key="1">
    <source>
        <dbReference type="ARBA" id="ARBA00004196"/>
    </source>
</evidence>
<dbReference type="PANTHER" id="PTHR43649">
    <property type="entry name" value="ARABINOSE-BINDING PROTEIN-RELATED"/>
    <property type="match status" value="1"/>
</dbReference>
<evidence type="ECO:0000256" key="3">
    <source>
        <dbReference type="ARBA" id="ARBA00022448"/>
    </source>
</evidence>
<dbReference type="Pfam" id="PF01547">
    <property type="entry name" value="SBP_bac_1"/>
    <property type="match status" value="1"/>
</dbReference>
<dbReference type="Proteomes" id="UP000182508">
    <property type="component" value="Unassembled WGS sequence"/>
</dbReference>
<evidence type="ECO:0000313" key="5">
    <source>
        <dbReference type="EMBL" id="SDB23213.1"/>
    </source>
</evidence>
<keyword evidence="7" id="KW-1185">Reference proteome</keyword>
<sequence>MINFLKKGRYFLFAFLSLLVLAGLTFAYFNRQHERTLKLGFYSGSSWGVPNGNDYKVIDNAIARFEKSHPDVQVVYESGISKDDYSDWLTDQIVSGTQPDIFIVPESDFNLLSSTGALASLDKNIIESVDSKIFYDSAYNAGKYNNSQFALPFESNPMMMCINIDLLEKEGIAIPESGWTISDFYKICQQVTKDTDNDGVIDQYGYTGYDWQKAVAAYGVDLFNASGTKAYFDTDRVREALNVMLQLQSLSGNYTVNSNDFDQGKVAFIPMTVAEYRTYQPYPYHVAKYSTFSWSCVPMPAGEAGGDATQVSTSLFAISSKTKQADLAWEFLQLLCVDEDTQQSLFDYSQGTSVLKSVMTSKRTEDKLKEDGFGSDSLTPSTLDSMLSQGITNPTFKTYNTTMEQADYLISKAMANNSLDKDLFAIQKEIQDSLQ</sequence>
<keyword evidence="3" id="KW-0813">Transport</keyword>
<evidence type="ECO:0000256" key="2">
    <source>
        <dbReference type="ARBA" id="ARBA00008520"/>
    </source>
</evidence>
<dbReference type="GO" id="GO:0030313">
    <property type="term" value="C:cell envelope"/>
    <property type="evidence" value="ECO:0007669"/>
    <property type="project" value="UniProtKB-SubCell"/>
</dbReference>
<dbReference type="SUPFAM" id="SSF53850">
    <property type="entry name" value="Periplasmic binding protein-like II"/>
    <property type="match status" value="1"/>
</dbReference>
<keyword evidence="6" id="KW-0762">Sugar transport</keyword>
<keyword evidence="4" id="KW-0732">Signal</keyword>
<evidence type="ECO:0000313" key="6">
    <source>
        <dbReference type="EMBL" id="SDB43469.1"/>
    </source>
</evidence>
<dbReference type="InterPro" id="IPR050490">
    <property type="entry name" value="Bact_solute-bd_prot1"/>
</dbReference>
<dbReference type="CDD" id="cd13585">
    <property type="entry name" value="PBP2_TMBP_like"/>
    <property type="match status" value="1"/>
</dbReference>
<dbReference type="STRING" id="439219.SAMN02910293_01155"/>
<dbReference type="EMBL" id="FMXP01000014">
    <property type="protein sequence ID" value="SDB23213.1"/>
    <property type="molecule type" value="Genomic_DNA"/>
</dbReference>
<proteinExistence type="inferred from homology"/>
<dbReference type="PANTHER" id="PTHR43649:SF31">
    <property type="entry name" value="SN-GLYCEROL-3-PHOSPHATE-BINDING PERIPLASMIC PROTEIN UGPB"/>
    <property type="match status" value="1"/>
</dbReference>
<organism evidence="6 7">
    <name type="scientific">Streptococcus henryi</name>
    <dbReference type="NCBI Taxonomy" id="439219"/>
    <lineage>
        <taxon>Bacteria</taxon>
        <taxon>Bacillati</taxon>
        <taxon>Bacillota</taxon>
        <taxon>Bacilli</taxon>
        <taxon>Lactobacillales</taxon>
        <taxon>Streptococcaceae</taxon>
        <taxon>Streptococcus</taxon>
    </lineage>
</organism>
<evidence type="ECO:0000313" key="7">
    <source>
        <dbReference type="Proteomes" id="UP000182508"/>
    </source>
</evidence>
<name>A0A1G6DED5_9STRE</name>
<evidence type="ECO:0000256" key="4">
    <source>
        <dbReference type="ARBA" id="ARBA00022729"/>
    </source>
</evidence>
<comment type="similarity">
    <text evidence="2">Belongs to the bacterial solute-binding protein 1 family.</text>
</comment>
<protein>
    <submittedName>
        <fullName evidence="6">Multiple sugar transport system substrate-binding protein</fullName>
    </submittedName>
</protein>
<gene>
    <name evidence="5" type="ORF">SAMN02910293_01155</name>
    <name evidence="6" type="ORF">SAMN02910293_02153</name>
</gene>